<feature type="transmembrane region" description="Helical" evidence="9">
    <location>
        <begin position="137"/>
        <end position="154"/>
    </location>
</feature>
<feature type="transmembrane region" description="Helical" evidence="9">
    <location>
        <begin position="166"/>
        <end position="188"/>
    </location>
</feature>
<dbReference type="PANTHER" id="PTHR38686">
    <property type="entry name" value="APOLIPOPROTEIN N-ACYLTRANSFERASE"/>
    <property type="match status" value="1"/>
</dbReference>
<evidence type="ECO:0000313" key="11">
    <source>
        <dbReference type="EMBL" id="MCM2373520.1"/>
    </source>
</evidence>
<comment type="pathway">
    <text evidence="9">Protein modification; lipoprotein biosynthesis (N-acyl transfer).</text>
</comment>
<dbReference type="PROSITE" id="PS50263">
    <property type="entry name" value="CN_HYDROLASE"/>
    <property type="match status" value="1"/>
</dbReference>
<dbReference type="RefSeq" id="WP_250931276.1">
    <property type="nucleotide sequence ID" value="NZ_JAMQBK010000062.1"/>
</dbReference>
<evidence type="ECO:0000256" key="3">
    <source>
        <dbReference type="ARBA" id="ARBA00022475"/>
    </source>
</evidence>
<accession>A0ABT0U9E7</accession>
<dbReference type="InterPro" id="IPR036526">
    <property type="entry name" value="C-N_Hydrolase_sf"/>
</dbReference>
<dbReference type="Proteomes" id="UP001202961">
    <property type="component" value="Unassembled WGS sequence"/>
</dbReference>
<dbReference type="EMBL" id="JAMQBK010000062">
    <property type="protein sequence ID" value="MCM2373520.1"/>
    <property type="molecule type" value="Genomic_DNA"/>
</dbReference>
<comment type="catalytic activity">
    <reaction evidence="9">
        <text>N-terminal S-1,2-diacyl-sn-glyceryl-L-cysteinyl-[lipoprotein] + a glycerophospholipid = N-acyl-S-1,2-diacyl-sn-glyceryl-L-cysteinyl-[lipoprotein] + a 2-acyl-sn-glycero-3-phospholipid + H(+)</text>
        <dbReference type="Rhea" id="RHEA:48228"/>
        <dbReference type="Rhea" id="RHEA-COMP:14681"/>
        <dbReference type="Rhea" id="RHEA-COMP:14684"/>
        <dbReference type="ChEBI" id="CHEBI:15378"/>
        <dbReference type="ChEBI" id="CHEBI:136912"/>
        <dbReference type="ChEBI" id="CHEBI:140656"/>
        <dbReference type="ChEBI" id="CHEBI:140657"/>
        <dbReference type="ChEBI" id="CHEBI:140660"/>
        <dbReference type="EC" id="2.3.1.269"/>
    </reaction>
</comment>
<evidence type="ECO:0000256" key="9">
    <source>
        <dbReference type="HAMAP-Rule" id="MF_01148"/>
    </source>
</evidence>
<feature type="transmembrane region" description="Helical" evidence="9">
    <location>
        <begin position="110"/>
        <end position="131"/>
    </location>
</feature>
<keyword evidence="6 9" id="KW-1133">Transmembrane helix</keyword>
<reference evidence="11 12" key="1">
    <citation type="journal article" date="2022" name="Syst. Appl. Microbiol.">
        <title>Rhodopirellula aestuarii sp. nov., a novel member of the genus Rhodopirellula isolated from brackish sediments collected in the Tagus River estuary, Portugal.</title>
        <authorList>
            <person name="Vitorino I.R."/>
            <person name="Klimek D."/>
            <person name="Calusinska M."/>
            <person name="Lobo-da-Cunha A."/>
            <person name="Vasconcelos V."/>
            <person name="Lage O.M."/>
        </authorList>
    </citation>
    <scope>NUCLEOTIDE SEQUENCE [LARGE SCALE GENOMIC DNA]</scope>
    <source>
        <strain evidence="11 12">ICT_H3.1</strain>
    </source>
</reference>
<dbReference type="SUPFAM" id="SSF56317">
    <property type="entry name" value="Carbon-nitrogen hydrolase"/>
    <property type="match status" value="1"/>
</dbReference>
<organism evidence="11 12">
    <name type="scientific">Aporhodopirellula aestuarii</name>
    <dbReference type="NCBI Taxonomy" id="2950107"/>
    <lineage>
        <taxon>Bacteria</taxon>
        <taxon>Pseudomonadati</taxon>
        <taxon>Planctomycetota</taxon>
        <taxon>Planctomycetia</taxon>
        <taxon>Pirellulales</taxon>
        <taxon>Pirellulaceae</taxon>
        <taxon>Aporhodopirellula</taxon>
    </lineage>
</organism>
<gene>
    <name evidence="9" type="primary">lnt</name>
    <name evidence="11" type="ORF">NB063_23155</name>
</gene>
<feature type="domain" description="CN hydrolase" evidence="10">
    <location>
        <begin position="263"/>
        <end position="553"/>
    </location>
</feature>
<dbReference type="InterPro" id="IPR045378">
    <property type="entry name" value="LNT_N"/>
</dbReference>
<dbReference type="InterPro" id="IPR004563">
    <property type="entry name" value="Apolipo_AcylTrfase"/>
</dbReference>
<evidence type="ECO:0000256" key="8">
    <source>
        <dbReference type="ARBA" id="ARBA00023315"/>
    </source>
</evidence>
<keyword evidence="8 9" id="KW-0012">Acyltransferase</keyword>
<evidence type="ECO:0000313" key="12">
    <source>
        <dbReference type="Proteomes" id="UP001202961"/>
    </source>
</evidence>
<evidence type="ECO:0000256" key="4">
    <source>
        <dbReference type="ARBA" id="ARBA00022679"/>
    </source>
</evidence>
<feature type="transmembrane region" description="Helical" evidence="9">
    <location>
        <begin position="568"/>
        <end position="587"/>
    </location>
</feature>
<evidence type="ECO:0000256" key="1">
    <source>
        <dbReference type="ARBA" id="ARBA00004651"/>
    </source>
</evidence>
<evidence type="ECO:0000256" key="5">
    <source>
        <dbReference type="ARBA" id="ARBA00022692"/>
    </source>
</evidence>
<keyword evidence="12" id="KW-1185">Reference proteome</keyword>
<evidence type="ECO:0000256" key="2">
    <source>
        <dbReference type="ARBA" id="ARBA00010065"/>
    </source>
</evidence>
<evidence type="ECO:0000256" key="7">
    <source>
        <dbReference type="ARBA" id="ARBA00023136"/>
    </source>
</evidence>
<comment type="similarity">
    <text evidence="2 9">Belongs to the CN hydrolase family. Apolipoprotein N-acyltransferase subfamily.</text>
</comment>
<protein>
    <recommendedName>
        <fullName evidence="9">Apolipoprotein N-acyltransferase</fullName>
        <shortName evidence="9">ALP N-acyltransferase</shortName>
        <ecNumber evidence="9">2.3.1.269</ecNumber>
    </recommendedName>
</protein>
<evidence type="ECO:0000259" key="10">
    <source>
        <dbReference type="PROSITE" id="PS50263"/>
    </source>
</evidence>
<name>A0ABT0U9E7_9BACT</name>
<keyword evidence="7 9" id="KW-0472">Membrane</keyword>
<dbReference type="InterPro" id="IPR003010">
    <property type="entry name" value="C-N_Hydrolase"/>
</dbReference>
<feature type="transmembrane region" description="Helical" evidence="9">
    <location>
        <begin position="52"/>
        <end position="69"/>
    </location>
</feature>
<dbReference type="PANTHER" id="PTHR38686:SF1">
    <property type="entry name" value="APOLIPOPROTEIN N-ACYLTRANSFERASE"/>
    <property type="match status" value="1"/>
</dbReference>
<sequence length="598" mass="65759">MKSQSKSIWAGALISVTLLYLTGPTTNLWLLALIALAPLFWIAKQERARWKAAIYFAFFGYYFVSLQGLRYAHPLMVLPLIALAGYLAVYPLLFLAMIRQWLRIDRDTNSIARITRGIPFALVAAVIWVGGECLRNYFATGISVLMLGHSLAGMSHPTLIQIADCFGSYGVSFLIVVVNVAVADLAFARWSKRHTPEPADELTTSPLPTSEPSSRWKVACVGWQSSLPIAIVALVSAHVYGSGALQHETTDSDVTFLLVGRDEQTEYQQDQQRELDIFSAYARQSITAVRRSERPIDAVVWPESMLSGGQPWYIAEDDLVVPAEMRGGGYGEEMSAEQMRQIISQTRDDFTRRSVDLVSAMASGDPPRSPSIIGGCGVVRYGKTAKQFSGVIHIGPDGQVRNTYAKNHLVMFGEYIPLIKSIPVLKAYVPPGLGLDAGTGPAVFRVASLNVLPNLCIETAVERVSVNHMRAILQDDPDSLPDVIVTLTNDAWFDHSAVVAHHLRCAQMVSVGCRRPILSAANGGPTAWIDSSGRVVEKLSFDTAGEILAEPKLDDRVSTYVRYGATPVLPMAAAWLVGLAVVLNKLWRRRPFFRRDDR</sequence>
<keyword evidence="4 9" id="KW-0808">Transferase</keyword>
<keyword evidence="3 9" id="KW-1003">Cell membrane</keyword>
<comment type="function">
    <text evidence="9">Catalyzes the phospholipid dependent N-acylation of the N-terminal cysteine of apolipoprotein, the last step in lipoprotein maturation.</text>
</comment>
<dbReference type="Pfam" id="PF00795">
    <property type="entry name" value="CN_hydrolase"/>
    <property type="match status" value="1"/>
</dbReference>
<evidence type="ECO:0000256" key="6">
    <source>
        <dbReference type="ARBA" id="ARBA00022989"/>
    </source>
</evidence>
<feature type="transmembrane region" description="Helical" evidence="9">
    <location>
        <begin position="28"/>
        <end position="43"/>
    </location>
</feature>
<feature type="transmembrane region" description="Helical" evidence="9">
    <location>
        <begin position="75"/>
        <end position="98"/>
    </location>
</feature>
<comment type="subcellular location">
    <subcellularLocation>
        <location evidence="1 9">Cell membrane</location>
        <topology evidence="1 9">Multi-pass membrane protein</topology>
    </subcellularLocation>
</comment>
<dbReference type="EC" id="2.3.1.269" evidence="9"/>
<dbReference type="Gene3D" id="3.60.110.10">
    <property type="entry name" value="Carbon-nitrogen hydrolase"/>
    <property type="match status" value="1"/>
</dbReference>
<comment type="caution">
    <text evidence="11">The sequence shown here is derived from an EMBL/GenBank/DDBJ whole genome shotgun (WGS) entry which is preliminary data.</text>
</comment>
<proteinExistence type="inferred from homology"/>
<dbReference type="HAMAP" id="MF_01148">
    <property type="entry name" value="Lnt"/>
    <property type="match status" value="1"/>
</dbReference>
<dbReference type="Pfam" id="PF20154">
    <property type="entry name" value="LNT_N"/>
    <property type="match status" value="1"/>
</dbReference>
<keyword evidence="5 9" id="KW-0812">Transmembrane</keyword>